<reference evidence="2" key="1">
    <citation type="journal article" date="2013" name="Environ. Microbiol.">
        <title>Microbiota from the distal guts of lean and obese adolescents exhibit partial functional redundancy besides clear differences in community structure.</title>
        <authorList>
            <person name="Ferrer M."/>
            <person name="Ruiz A."/>
            <person name="Lanza F."/>
            <person name="Haange S.B."/>
            <person name="Oberbach A."/>
            <person name="Till H."/>
            <person name="Bargiela R."/>
            <person name="Campoy C."/>
            <person name="Segura M.T."/>
            <person name="Richter M."/>
            <person name="von Bergen M."/>
            <person name="Seifert J."/>
            <person name="Suarez A."/>
        </authorList>
    </citation>
    <scope>NUCLEOTIDE SEQUENCE</scope>
</reference>
<evidence type="ECO:0000313" key="2">
    <source>
        <dbReference type="EMBL" id="EKC51092.1"/>
    </source>
</evidence>
<protein>
    <submittedName>
        <fullName evidence="2">Ribosome recycling factor</fullName>
    </submittedName>
</protein>
<dbReference type="InterPro" id="IPR036191">
    <property type="entry name" value="RRF_sf"/>
</dbReference>
<accession>K1RR62</accession>
<dbReference type="AlphaFoldDB" id="K1RR62"/>
<evidence type="ECO:0000256" key="1">
    <source>
        <dbReference type="SAM" id="MobiDB-lite"/>
    </source>
</evidence>
<proteinExistence type="predicted"/>
<sequence>MKKSIESVANDFAAVRAGRANASVLNRIHVDYYGTPTPHPADRVRGFSRSPQPGHHPLGRLCPQGH</sequence>
<dbReference type="SUPFAM" id="SSF55194">
    <property type="entry name" value="Ribosome recycling factor, RRF"/>
    <property type="match status" value="1"/>
</dbReference>
<feature type="region of interest" description="Disordered" evidence="1">
    <location>
        <begin position="34"/>
        <end position="66"/>
    </location>
</feature>
<dbReference type="EMBL" id="AJWY01012032">
    <property type="protein sequence ID" value="EKC51092.1"/>
    <property type="molecule type" value="Genomic_DNA"/>
</dbReference>
<dbReference type="Gene3D" id="1.10.132.20">
    <property type="entry name" value="Ribosome-recycling factor"/>
    <property type="match status" value="1"/>
</dbReference>
<comment type="caution">
    <text evidence="2">The sequence shown here is derived from an EMBL/GenBank/DDBJ whole genome shotgun (WGS) entry which is preliminary data.</text>
</comment>
<name>K1RR62_9ZZZZ</name>
<gene>
    <name evidence="2" type="ORF">LEA_17576</name>
</gene>
<organism evidence="2">
    <name type="scientific">human gut metagenome</name>
    <dbReference type="NCBI Taxonomy" id="408170"/>
    <lineage>
        <taxon>unclassified sequences</taxon>
        <taxon>metagenomes</taxon>
        <taxon>organismal metagenomes</taxon>
    </lineage>
</organism>